<proteinExistence type="inferred from homology"/>
<evidence type="ECO:0000313" key="3">
    <source>
        <dbReference type="EMBL" id="CCG21799.1"/>
    </source>
</evidence>
<dbReference type="KEGG" id="cot:CORT_0B00780"/>
<dbReference type="InterPro" id="IPR051522">
    <property type="entry name" value="ISC_assembly_LYR"/>
</dbReference>
<dbReference type="GO" id="GO:1990221">
    <property type="term" value="C:L-cysteine desulfurase complex"/>
    <property type="evidence" value="ECO:0007669"/>
    <property type="project" value="TreeGrafter"/>
</dbReference>
<dbReference type="GO" id="GO:0016226">
    <property type="term" value="P:iron-sulfur cluster assembly"/>
    <property type="evidence" value="ECO:0007669"/>
    <property type="project" value="InterPro"/>
</dbReference>
<dbReference type="InterPro" id="IPR045297">
    <property type="entry name" value="Complex1_LYR_LYRM4"/>
</dbReference>
<evidence type="ECO:0000313" key="4">
    <source>
        <dbReference type="Proteomes" id="UP000005018"/>
    </source>
</evidence>
<feature type="domain" description="Complex 1 LYR protein" evidence="2">
    <location>
        <begin position="38"/>
        <end position="95"/>
    </location>
</feature>
<name>H8WZD1_CANO9</name>
<sequence length="121" mass="14723">MKKKKVRAKRSHTNLLPITFDNSFSQLHNYIPQMVDSKQVLRLYKQLLNKAYKFDNYNFREYSKRRVHDAFKEHKYLTDEEQINRFYNEGIDNLALLTRQTTISQLYTFDKLVVEPLKKHH</sequence>
<dbReference type="EMBL" id="HE681720">
    <property type="protein sequence ID" value="CCG21799.1"/>
    <property type="molecule type" value="Genomic_DNA"/>
</dbReference>
<evidence type="ECO:0000259" key="2">
    <source>
        <dbReference type="Pfam" id="PF05347"/>
    </source>
</evidence>
<protein>
    <submittedName>
        <fullName evidence="3">Isd11 protein</fullName>
    </submittedName>
</protein>
<evidence type="ECO:0000256" key="1">
    <source>
        <dbReference type="ARBA" id="ARBA00009508"/>
    </source>
</evidence>
<keyword evidence="4" id="KW-1185">Reference proteome</keyword>
<dbReference type="GO" id="GO:0005739">
    <property type="term" value="C:mitochondrion"/>
    <property type="evidence" value="ECO:0007669"/>
    <property type="project" value="TreeGrafter"/>
</dbReference>
<gene>
    <name evidence="3" type="ORF">CORT_0B00780</name>
</gene>
<dbReference type="PANTHER" id="PTHR13166:SF7">
    <property type="entry name" value="LYR MOTIF-CONTAINING PROTEIN 4"/>
    <property type="match status" value="1"/>
</dbReference>
<accession>H8WZD1</accession>
<dbReference type="Proteomes" id="UP000005018">
    <property type="component" value="Chromosome 2"/>
</dbReference>
<dbReference type="Pfam" id="PF05347">
    <property type="entry name" value="Complex1_LYR"/>
    <property type="match status" value="1"/>
</dbReference>
<dbReference type="RefSeq" id="XP_003867237.1">
    <property type="nucleotide sequence ID" value="XM_003867189.1"/>
</dbReference>
<comment type="similarity">
    <text evidence="1">Belongs to the complex I LYR family.</text>
</comment>
<dbReference type="AlphaFoldDB" id="H8WZD1"/>
<dbReference type="OrthoDB" id="275715at2759"/>
<organism evidence="3 4">
    <name type="scientific">Candida orthopsilosis (strain 90-125)</name>
    <name type="common">Yeast</name>
    <dbReference type="NCBI Taxonomy" id="1136231"/>
    <lineage>
        <taxon>Eukaryota</taxon>
        <taxon>Fungi</taxon>
        <taxon>Dikarya</taxon>
        <taxon>Ascomycota</taxon>
        <taxon>Saccharomycotina</taxon>
        <taxon>Pichiomycetes</taxon>
        <taxon>Debaryomycetaceae</taxon>
        <taxon>Candida/Lodderomyces clade</taxon>
        <taxon>Candida</taxon>
    </lineage>
</organism>
<dbReference type="eggNOG" id="KOG3801">
    <property type="taxonomic scope" value="Eukaryota"/>
</dbReference>
<reference evidence="3 4" key="1">
    <citation type="journal article" date="2012" name="PLoS ONE">
        <title>Sequence and analysis of the genome of the pathogenic yeast Candida orthopsilosis.</title>
        <authorList>
            <person name="Riccombeni A."/>
            <person name="Vidanes G."/>
            <person name="Proux-Wera E."/>
            <person name="Wolfe K.H."/>
            <person name="Butler G."/>
        </authorList>
    </citation>
    <scope>NUCLEOTIDE SEQUENCE [LARGE SCALE GENOMIC DNA]</scope>
    <source>
        <strain evidence="3 4">Co 90-125</strain>
    </source>
</reference>
<dbReference type="HOGENOM" id="CLU_120076_2_1_1"/>
<dbReference type="CDD" id="cd20264">
    <property type="entry name" value="Complex1_LYR_LYRM4"/>
    <property type="match status" value="1"/>
</dbReference>
<dbReference type="PANTHER" id="PTHR13166">
    <property type="entry name" value="PROTEIN C6ORF149"/>
    <property type="match status" value="1"/>
</dbReference>
<dbReference type="InterPro" id="IPR008011">
    <property type="entry name" value="Complex1_LYR_dom"/>
</dbReference>
<dbReference type="GeneID" id="14538073"/>